<gene>
    <name evidence="3" type="primary">ureD</name>
    <name evidence="4" type="ORF">IAA07_10825</name>
</gene>
<evidence type="ECO:0000256" key="1">
    <source>
        <dbReference type="ARBA" id="ARBA00007177"/>
    </source>
</evidence>
<evidence type="ECO:0000256" key="2">
    <source>
        <dbReference type="ARBA" id="ARBA00023186"/>
    </source>
</evidence>
<name>A0A9D2HJK2_9FIRM</name>
<dbReference type="Pfam" id="PF01774">
    <property type="entry name" value="UreD"/>
    <property type="match status" value="1"/>
</dbReference>
<protein>
    <recommendedName>
        <fullName evidence="3">Urease accessory protein UreD</fullName>
    </recommendedName>
</protein>
<comment type="function">
    <text evidence="3">Required for maturation of urease via the functional incorporation of the urease nickel metallocenter.</text>
</comment>
<evidence type="ECO:0000313" key="5">
    <source>
        <dbReference type="Proteomes" id="UP000823900"/>
    </source>
</evidence>
<keyword evidence="2 3" id="KW-0143">Chaperone</keyword>
<dbReference type="AlphaFoldDB" id="A0A9D2HJK2"/>
<dbReference type="PANTHER" id="PTHR33643">
    <property type="entry name" value="UREASE ACCESSORY PROTEIN D"/>
    <property type="match status" value="1"/>
</dbReference>
<keyword evidence="3" id="KW-0996">Nickel insertion</keyword>
<keyword evidence="3" id="KW-0963">Cytoplasm</keyword>
<dbReference type="GO" id="GO:0005737">
    <property type="term" value="C:cytoplasm"/>
    <property type="evidence" value="ECO:0007669"/>
    <property type="project" value="UniProtKB-SubCell"/>
</dbReference>
<comment type="subunit">
    <text evidence="3">UreD, UreF and UreG form a complex that acts as a GTP-hydrolysis-dependent molecular chaperone, activating the urease apoprotein by helping to assemble the nickel containing metallocenter of UreC. The UreE protein probably delivers the nickel.</text>
</comment>
<dbReference type="HAMAP" id="MF_01384">
    <property type="entry name" value="UreD"/>
    <property type="match status" value="1"/>
</dbReference>
<reference evidence="4" key="2">
    <citation type="submission" date="2021-04" db="EMBL/GenBank/DDBJ databases">
        <authorList>
            <person name="Gilroy R."/>
        </authorList>
    </citation>
    <scope>NUCLEOTIDE SEQUENCE</scope>
    <source>
        <strain evidence="4">CHK178-16964</strain>
    </source>
</reference>
<evidence type="ECO:0000256" key="3">
    <source>
        <dbReference type="HAMAP-Rule" id="MF_01384"/>
    </source>
</evidence>
<dbReference type="PANTHER" id="PTHR33643:SF1">
    <property type="entry name" value="UREASE ACCESSORY PROTEIN D"/>
    <property type="match status" value="1"/>
</dbReference>
<organism evidence="4 5">
    <name type="scientific">Candidatus Lachnoclostridium stercoravium</name>
    <dbReference type="NCBI Taxonomy" id="2838633"/>
    <lineage>
        <taxon>Bacteria</taxon>
        <taxon>Bacillati</taxon>
        <taxon>Bacillota</taxon>
        <taxon>Clostridia</taxon>
        <taxon>Lachnospirales</taxon>
        <taxon>Lachnospiraceae</taxon>
    </lineage>
</organism>
<dbReference type="InterPro" id="IPR002669">
    <property type="entry name" value="UreD"/>
</dbReference>
<comment type="similarity">
    <text evidence="1 3">Belongs to the UreD family.</text>
</comment>
<dbReference type="EMBL" id="DWZA01000095">
    <property type="protein sequence ID" value="HJA72047.1"/>
    <property type="molecule type" value="Genomic_DNA"/>
</dbReference>
<comment type="subcellular location">
    <subcellularLocation>
        <location evidence="3">Cytoplasm</location>
    </subcellularLocation>
</comment>
<proteinExistence type="inferred from homology"/>
<dbReference type="Proteomes" id="UP000823900">
    <property type="component" value="Unassembled WGS sequence"/>
</dbReference>
<reference evidence="4" key="1">
    <citation type="journal article" date="2021" name="PeerJ">
        <title>Extensive microbial diversity within the chicken gut microbiome revealed by metagenomics and culture.</title>
        <authorList>
            <person name="Gilroy R."/>
            <person name="Ravi A."/>
            <person name="Getino M."/>
            <person name="Pursley I."/>
            <person name="Horton D.L."/>
            <person name="Alikhan N.F."/>
            <person name="Baker D."/>
            <person name="Gharbi K."/>
            <person name="Hall N."/>
            <person name="Watson M."/>
            <person name="Adriaenssens E.M."/>
            <person name="Foster-Nyarko E."/>
            <person name="Jarju S."/>
            <person name="Secka A."/>
            <person name="Antonio M."/>
            <person name="Oren A."/>
            <person name="Chaudhuri R.R."/>
            <person name="La Ragione R."/>
            <person name="Hildebrand F."/>
            <person name="Pallen M.J."/>
        </authorList>
    </citation>
    <scope>NUCLEOTIDE SEQUENCE</scope>
    <source>
        <strain evidence="4">CHK178-16964</strain>
    </source>
</reference>
<evidence type="ECO:0000313" key="4">
    <source>
        <dbReference type="EMBL" id="HJA72047.1"/>
    </source>
</evidence>
<dbReference type="GO" id="GO:0016151">
    <property type="term" value="F:nickel cation binding"/>
    <property type="evidence" value="ECO:0007669"/>
    <property type="project" value="UniProtKB-UniRule"/>
</dbReference>
<accession>A0A9D2HJK2</accession>
<comment type="caution">
    <text evidence="4">The sequence shown here is derived from an EMBL/GenBank/DDBJ whole genome shotgun (WGS) entry which is preliminary data.</text>
</comment>
<sequence length="276" mass="31456">MDRERNKENPFGRESVLQITTGKAGEHTYLKDLFFTAPFKVMTPFEKEGGKKEVMVLTASAGIMEGDAQRISIHMGAGTELSVTSQAFEKIHRMKDGFASRKTKIRIEKGSSLSYCPLPVIPFADSAFKNHTSIYLEDESSRLVYEEIISCGRAAGGERFRYRFYHSGIEAWCREKMIYRENIRYTPSIQPMEETGFFEGYSHMASLLFFHFNISEETENTLRRRIEGAKDAEGGITRTGAGDIAVRIFGNRAQRLQELCRKLRSEIQEISEKISD</sequence>